<keyword evidence="2" id="KW-1185">Reference proteome</keyword>
<sequence length="93" mass="11035">MPEWFLLYKAHKNKTKKHLMIRRKVVNKLSAPQSRLKNKILLKSDARLISPDFTPTQNLIKTYFEIGRSYGAYFIDADYCYTQQVLIRLWATP</sequence>
<evidence type="ECO:0000313" key="1">
    <source>
        <dbReference type="EMBL" id="GEC72801.1"/>
    </source>
</evidence>
<dbReference type="EMBL" id="BJNP01000026">
    <property type="protein sequence ID" value="GEC72801.1"/>
    <property type="molecule type" value="Genomic_DNA"/>
</dbReference>
<dbReference type="Proteomes" id="UP000316775">
    <property type="component" value="Unassembled WGS sequence"/>
</dbReference>
<comment type="caution">
    <text evidence="1">The sequence shown here is derived from an EMBL/GenBank/DDBJ whole genome shotgun (WGS) entry which is preliminary data.</text>
</comment>
<dbReference type="AlphaFoldDB" id="A0A4Y4AX43"/>
<proteinExistence type="predicted"/>
<name>A0A4Y4AX43_9FLAO</name>
<organism evidence="1 2">
    <name type="scientific">Flavobacterium flevense</name>
    <dbReference type="NCBI Taxonomy" id="983"/>
    <lineage>
        <taxon>Bacteria</taxon>
        <taxon>Pseudomonadati</taxon>
        <taxon>Bacteroidota</taxon>
        <taxon>Flavobacteriia</taxon>
        <taxon>Flavobacteriales</taxon>
        <taxon>Flavobacteriaceae</taxon>
        <taxon>Flavobacterium</taxon>
    </lineage>
</organism>
<evidence type="ECO:0000313" key="2">
    <source>
        <dbReference type="Proteomes" id="UP000316775"/>
    </source>
</evidence>
<reference evidence="1 2" key="1">
    <citation type="submission" date="2019-06" db="EMBL/GenBank/DDBJ databases">
        <title>Whole genome shotgun sequence of Flavobacterium flevense NBRC 14960.</title>
        <authorList>
            <person name="Hosoyama A."/>
            <person name="Uohara A."/>
            <person name="Ohji S."/>
            <person name="Ichikawa N."/>
        </authorList>
    </citation>
    <scope>NUCLEOTIDE SEQUENCE [LARGE SCALE GENOMIC DNA]</scope>
    <source>
        <strain evidence="1 2">NBRC 14960</strain>
    </source>
</reference>
<protein>
    <submittedName>
        <fullName evidence="1">Uncharacterized protein</fullName>
    </submittedName>
</protein>
<gene>
    <name evidence="1" type="ORF">FFL01_23400</name>
</gene>
<accession>A0A4Y4AX43</accession>